<evidence type="ECO:0000313" key="1">
    <source>
        <dbReference type="EMBL" id="AZV80207.1"/>
    </source>
</evidence>
<dbReference type="OrthoDB" id="7874863at2"/>
<protein>
    <submittedName>
        <fullName evidence="1">Uncharacterized protein</fullName>
    </submittedName>
</protein>
<gene>
    <name evidence="1" type="ORF">EBB79_21450</name>
</gene>
<keyword evidence="2" id="KW-1185">Reference proteome</keyword>
<name>A0A3T0N869_9RHOB</name>
<dbReference type="EMBL" id="CP033219">
    <property type="protein sequence ID" value="AZV80207.1"/>
    <property type="molecule type" value="Genomic_DNA"/>
</dbReference>
<dbReference type="RefSeq" id="WP_127750794.1">
    <property type="nucleotide sequence ID" value="NZ_CP033219.1"/>
</dbReference>
<accession>A0A3T0N869</accession>
<dbReference type="KEGG" id="sedi:EBB79_21450"/>
<dbReference type="AlphaFoldDB" id="A0A3T0N869"/>
<dbReference type="Proteomes" id="UP000283063">
    <property type="component" value="Chromosome"/>
</dbReference>
<organism evidence="1 2">
    <name type="scientific">Parasedimentitalea marina</name>
    <dbReference type="NCBI Taxonomy" id="2483033"/>
    <lineage>
        <taxon>Bacteria</taxon>
        <taxon>Pseudomonadati</taxon>
        <taxon>Pseudomonadota</taxon>
        <taxon>Alphaproteobacteria</taxon>
        <taxon>Rhodobacterales</taxon>
        <taxon>Paracoccaceae</taxon>
        <taxon>Parasedimentitalea</taxon>
    </lineage>
</organism>
<proteinExistence type="predicted"/>
<sequence>MAQADIGGSMIEDGVLNLIRDEREKALSAREWKFRLKGYGYAIKDVRGSQVLTSLPQGVELGVLPTDMA</sequence>
<reference evidence="1 2" key="1">
    <citation type="submission" date="2018-10" db="EMBL/GenBank/DDBJ databases">
        <title>Parasedimentitalea marina sp. nov., a psychrophilic bacterium isolated from deep seawater of the New Britain Trench.</title>
        <authorList>
            <person name="Cao J."/>
        </authorList>
    </citation>
    <scope>NUCLEOTIDE SEQUENCE [LARGE SCALE GENOMIC DNA]</scope>
    <source>
        <strain evidence="1 2">W43</strain>
    </source>
</reference>
<evidence type="ECO:0000313" key="2">
    <source>
        <dbReference type="Proteomes" id="UP000283063"/>
    </source>
</evidence>